<dbReference type="Pfam" id="PF07725">
    <property type="entry name" value="LRR_3"/>
    <property type="match status" value="1"/>
</dbReference>
<dbReference type="InterPro" id="IPR027417">
    <property type="entry name" value="P-loop_NTPase"/>
</dbReference>
<dbReference type="InterPro" id="IPR032675">
    <property type="entry name" value="LRR_dom_sf"/>
</dbReference>
<dbReference type="InterPro" id="IPR044974">
    <property type="entry name" value="Disease_R_plants"/>
</dbReference>
<keyword evidence="5" id="KW-1185">Reference proteome</keyword>
<dbReference type="Pfam" id="PF23282">
    <property type="entry name" value="WHD_ROQ1"/>
    <property type="match status" value="1"/>
</dbReference>
<dbReference type="GeneID" id="103498647"/>
<dbReference type="SUPFAM" id="SSF52058">
    <property type="entry name" value="L domain-like"/>
    <property type="match status" value="1"/>
</dbReference>
<evidence type="ECO:0000256" key="1">
    <source>
        <dbReference type="ARBA" id="ARBA00022614"/>
    </source>
</evidence>
<dbReference type="Gene3D" id="1.10.8.430">
    <property type="entry name" value="Helical domain of apoptotic protease-activating factors"/>
    <property type="match status" value="2"/>
</dbReference>
<dbReference type="InterPro" id="IPR003593">
    <property type="entry name" value="AAA+_ATPase"/>
</dbReference>
<dbReference type="RefSeq" id="XP_050946109.1">
    <property type="nucleotide sequence ID" value="XM_051090152.1"/>
</dbReference>
<keyword evidence="1" id="KW-0433">Leucine-rich repeat</keyword>
<dbReference type="PANTHER" id="PTHR11017">
    <property type="entry name" value="LEUCINE-RICH REPEAT-CONTAINING PROTEIN"/>
    <property type="match status" value="1"/>
</dbReference>
<reference evidence="6" key="1">
    <citation type="submission" date="2025-08" db="UniProtKB">
        <authorList>
            <consortium name="RefSeq"/>
        </authorList>
    </citation>
    <scope>IDENTIFICATION</scope>
    <source>
        <tissue evidence="6">Stem</tissue>
    </source>
</reference>
<proteinExistence type="predicted"/>
<dbReference type="InterPro" id="IPR036390">
    <property type="entry name" value="WH_DNA-bd_sf"/>
</dbReference>
<dbReference type="PROSITE" id="PS51450">
    <property type="entry name" value="LRR"/>
    <property type="match status" value="1"/>
</dbReference>
<dbReference type="PANTHER" id="PTHR11017:SF559">
    <property type="entry name" value="DISEASE RESISTANCE PROTEIN CHL1"/>
    <property type="match status" value="1"/>
</dbReference>
<gene>
    <name evidence="6" type="primary">LOC103498647</name>
</gene>
<dbReference type="PRINTS" id="PR00364">
    <property type="entry name" value="DISEASERSIST"/>
</dbReference>
<dbReference type="InterPro" id="IPR000157">
    <property type="entry name" value="TIR_dom"/>
</dbReference>
<dbReference type="InterPro" id="IPR001611">
    <property type="entry name" value="Leu-rich_rpt"/>
</dbReference>
<name>A0ABM3L7W3_CUCME</name>
<dbReference type="InterPro" id="IPR011713">
    <property type="entry name" value="Leu-rich_rpt_3"/>
</dbReference>
<evidence type="ECO:0000313" key="6">
    <source>
        <dbReference type="RefSeq" id="XP_050946109.1"/>
    </source>
</evidence>
<evidence type="ECO:0000256" key="2">
    <source>
        <dbReference type="ARBA" id="ARBA00022737"/>
    </source>
</evidence>
<organism evidence="5 6">
    <name type="scientific">Cucumis melo</name>
    <name type="common">Muskmelon</name>
    <dbReference type="NCBI Taxonomy" id="3656"/>
    <lineage>
        <taxon>Eukaryota</taxon>
        <taxon>Viridiplantae</taxon>
        <taxon>Streptophyta</taxon>
        <taxon>Embryophyta</taxon>
        <taxon>Tracheophyta</taxon>
        <taxon>Spermatophyta</taxon>
        <taxon>Magnoliopsida</taxon>
        <taxon>eudicotyledons</taxon>
        <taxon>Gunneridae</taxon>
        <taxon>Pentapetalae</taxon>
        <taxon>rosids</taxon>
        <taxon>fabids</taxon>
        <taxon>Cucurbitales</taxon>
        <taxon>Cucurbitaceae</taxon>
        <taxon>Benincaseae</taxon>
        <taxon>Cucumis</taxon>
    </lineage>
</organism>
<keyword evidence="3" id="KW-0611">Plant defense</keyword>
<dbReference type="Proteomes" id="UP001652600">
    <property type="component" value="Chromosome 9"/>
</dbReference>
<protein>
    <submittedName>
        <fullName evidence="6">Disease resistance protein RUN1</fullName>
    </submittedName>
</protein>
<accession>A0ABM3L7W3</accession>
<dbReference type="InterPro" id="IPR002182">
    <property type="entry name" value="NB-ARC"/>
</dbReference>
<keyword evidence="2" id="KW-0677">Repeat</keyword>
<dbReference type="SMART" id="SM00255">
    <property type="entry name" value="TIR"/>
    <property type="match status" value="1"/>
</dbReference>
<dbReference type="SMART" id="SM00382">
    <property type="entry name" value="AAA"/>
    <property type="match status" value="2"/>
</dbReference>
<dbReference type="Gene3D" id="3.80.10.10">
    <property type="entry name" value="Ribonuclease Inhibitor"/>
    <property type="match status" value="2"/>
</dbReference>
<dbReference type="InterPro" id="IPR035897">
    <property type="entry name" value="Toll_tir_struct_dom_sf"/>
</dbReference>
<dbReference type="SUPFAM" id="SSF52200">
    <property type="entry name" value="Toll/Interleukin receptor TIR domain"/>
    <property type="match status" value="1"/>
</dbReference>
<dbReference type="Gene3D" id="3.40.50.10140">
    <property type="entry name" value="Toll/interleukin-1 receptor homology (TIR) domain"/>
    <property type="match status" value="1"/>
</dbReference>
<dbReference type="Pfam" id="PF01582">
    <property type="entry name" value="TIR"/>
    <property type="match status" value="1"/>
</dbReference>
<dbReference type="InterPro" id="IPR058192">
    <property type="entry name" value="WHD_ROQ1-like"/>
</dbReference>
<dbReference type="SUPFAM" id="SSF52540">
    <property type="entry name" value="P-loop containing nucleoside triphosphate hydrolases"/>
    <property type="match status" value="2"/>
</dbReference>
<evidence type="ECO:0000313" key="5">
    <source>
        <dbReference type="Proteomes" id="UP001652600"/>
    </source>
</evidence>
<evidence type="ECO:0000256" key="3">
    <source>
        <dbReference type="ARBA" id="ARBA00022821"/>
    </source>
</evidence>
<dbReference type="Gene3D" id="3.40.50.300">
    <property type="entry name" value="P-loop containing nucleotide triphosphate hydrolases"/>
    <property type="match status" value="2"/>
</dbReference>
<dbReference type="PROSITE" id="PS50104">
    <property type="entry name" value="TIR"/>
    <property type="match status" value="1"/>
</dbReference>
<feature type="domain" description="TIR" evidence="4">
    <location>
        <begin position="12"/>
        <end position="175"/>
    </location>
</feature>
<dbReference type="SUPFAM" id="SSF46785">
    <property type="entry name" value="Winged helix' DNA-binding domain"/>
    <property type="match status" value="1"/>
</dbReference>
<dbReference type="InterPro" id="IPR042197">
    <property type="entry name" value="Apaf_helical"/>
</dbReference>
<evidence type="ECO:0000259" key="4">
    <source>
        <dbReference type="PROSITE" id="PS50104"/>
    </source>
</evidence>
<dbReference type="Pfam" id="PF00931">
    <property type="entry name" value="NB-ARC"/>
    <property type="match status" value="2"/>
</dbReference>
<sequence>MAAGSSSHPSQMAFDVFLSFNRDEEDDGYRRFIKCLYETLSEWGIKMFMDDDKKMFMDDIKMLKDDGKKMFMDDEVNLSDDIVKAIEGSITSIVVLTKGYASSKWCLRELVKIIDQKNKTKHQVLPLFYRDLVHPYVYHQSQDVVRHQSQDVVQHQSQDVVRRQSQDVRKFFKSMAEKDYSEVNYRTSLAMSEFCRLPGICISRKNSYTNIKSIAKPIIDRLLSLKLEAKEGNLFEMPLRLTTMEMLLGFGSYDIRFIGIVGMSGIGKTTLAEVIYAHSFKSFISDLGKRCFLHSRGRSIVSLQQQLLDQLASSKMIDIQILDESHGVRLIKQHLSSLKEVLIVFDGISETSQLEMLAGSPDWFGEGSRIIITTTNKDIFRHPNFKDKVQEYNVELLSHEAAFSLFCKLAFGDYPPSEDMKDLCNEIIEKVGRLPLALEKIAFSLYGHDMDIWEDTLKNFHKVVYDNIFSDILKSSYEGLEAESQQIFLDLACFLNGEKVDRVIEILQGFGYSSPQTNLQMLVDRCLIDILDGHIQMHILILCMGQEIVRRKMGNCQQTRIWLRDDARRIFHENNELKYICGIVMDLEEEEELILKAKVFADMSELKILRINNVQLSEDIEFLSNKLTLLNWPGYPSKYLPSTFQPPSLIELHLPGSNVERLWNGTQKFKNLKQIDASDSRFLVKTPNFSEAGNLRRLILRNCGRLKEVHSSINSLHRLVLLDMEGCVSFRSFSFAITCKSLKTLVLSNCGLEIFPEFRYRMGYLTELHIDGTFINELSPSITNLFGLVLLNLRNCIRLSSLPTEIGSLSSLKTLILNGCTNLDRIPPSLGYVKPLEELDIGGTSISTIPLLENLRILNCERLKSNIWHSLASLPTNYFSSLKDLNLSDCNLVDEDIPNDLELFSSLEILDLSSNHFERLSESIQQLINLKALYLNDCDKLKKVPKLPESIRYVGGEKSFGMLTTSQGSPACTMSPSPSNAPLLTNNDNFQNEADLFQEYSTKEVDIIKDMGKQTDHKLVLSHKTSLVGMENQVEKVCNLLDLERSKDILFVGIFGSSGIGKTTIADVVYNTIVDQFQSGCFLYLSSKQNSLVPLQNQMLSHLLSKETKIWDEDHGAQMIKHHMSNRKVLIVLDGVDERNQIEKLVGSPTWFAPGSRVIITARNRDVLHQLDYRDQVQEYKVELLSRESAYSLFCKNAFGDGPSDKNDLCSEIVEKVGRLPLALRTIASYLHNKELEVWIETLKRLDEVEQNFFDTISQRTQKKTTPTLGQI</sequence>